<comment type="caution">
    <text evidence="3">The sequence shown here is derived from an EMBL/GenBank/DDBJ whole genome shotgun (WGS) entry which is preliminary data.</text>
</comment>
<evidence type="ECO:0000313" key="3">
    <source>
        <dbReference type="EMBL" id="MBM0107583.1"/>
    </source>
</evidence>
<feature type="compositionally biased region" description="Basic and acidic residues" evidence="1">
    <location>
        <begin position="130"/>
        <end position="170"/>
    </location>
</feature>
<reference evidence="3 4" key="1">
    <citation type="journal article" date="2021" name="Int. J. Syst. Evol. Microbiol.">
        <title>Steroidobacter gossypii sp. nov., isolated from soil of cotton cropping field.</title>
        <authorList>
            <person name="Huang R."/>
            <person name="Yang S."/>
            <person name="Zhen C."/>
            <person name="Liu W."/>
        </authorList>
    </citation>
    <scope>NUCLEOTIDE SEQUENCE [LARGE SCALE GENOMIC DNA]</scope>
    <source>
        <strain evidence="3 4">S1-65</strain>
    </source>
</reference>
<dbReference type="Proteomes" id="UP000661077">
    <property type="component" value="Unassembled WGS sequence"/>
</dbReference>
<evidence type="ECO:0000256" key="2">
    <source>
        <dbReference type="SAM" id="Phobius"/>
    </source>
</evidence>
<evidence type="ECO:0000256" key="1">
    <source>
        <dbReference type="SAM" id="MobiDB-lite"/>
    </source>
</evidence>
<feature type="compositionally biased region" description="Pro residues" evidence="1">
    <location>
        <begin position="181"/>
        <end position="201"/>
    </location>
</feature>
<accession>A0ABS1X2Y4</accession>
<dbReference type="EMBL" id="JAEVLS010000005">
    <property type="protein sequence ID" value="MBM0107583.1"/>
    <property type="molecule type" value="Genomic_DNA"/>
</dbReference>
<feature type="region of interest" description="Disordered" evidence="1">
    <location>
        <begin position="107"/>
        <end position="245"/>
    </location>
</feature>
<protein>
    <submittedName>
        <fullName evidence="3">Uncharacterized protein</fullName>
    </submittedName>
</protein>
<sequence length="341" mass="37435">MTEPTDKRPLDEADEQQLEHYLKGDSRVSRRYRELPGVEVPPSLDRLVLGRAQEAVKHRSSRPVWVRWSAPFAVAASAVLALAIVIETGVRDETTVSSVLRTQQKMQIEAAEQSAPPTAPLDVPAPSQLTREEQRAQLKGEELRAAERREEPGPAPKGEESRAALKREEPSAVETRVPAPAAAPAPRPAAPAFAPAPPPPEARSKRYVTNEAPGSAQAASASQSDAKASADQTDVEASAGAAEAEDERIAVQRMMREEQSLSAASRGAVDTRAPVAVYSRPISANMSAPRTYLDPEEWLKDIRQLRKENKQEQADREWRRFRAAYPNHEVAETDLAREAER</sequence>
<name>A0ABS1X2Y4_9GAMM</name>
<keyword evidence="2" id="KW-0812">Transmembrane</keyword>
<keyword evidence="2" id="KW-0472">Membrane</keyword>
<gene>
    <name evidence="3" type="ORF">JM946_22810</name>
</gene>
<keyword evidence="4" id="KW-1185">Reference proteome</keyword>
<keyword evidence="2" id="KW-1133">Transmembrane helix</keyword>
<feature type="transmembrane region" description="Helical" evidence="2">
    <location>
        <begin position="65"/>
        <end position="86"/>
    </location>
</feature>
<feature type="region of interest" description="Disordered" evidence="1">
    <location>
        <begin position="1"/>
        <end position="25"/>
    </location>
</feature>
<feature type="compositionally biased region" description="Low complexity" evidence="1">
    <location>
        <begin position="215"/>
        <end position="242"/>
    </location>
</feature>
<evidence type="ECO:0000313" key="4">
    <source>
        <dbReference type="Proteomes" id="UP000661077"/>
    </source>
</evidence>
<dbReference type="RefSeq" id="WP_203169685.1">
    <property type="nucleotide sequence ID" value="NZ_JAEVLS010000005.1"/>
</dbReference>
<organism evidence="3 4">
    <name type="scientific">Steroidobacter gossypii</name>
    <dbReference type="NCBI Taxonomy" id="2805490"/>
    <lineage>
        <taxon>Bacteria</taxon>
        <taxon>Pseudomonadati</taxon>
        <taxon>Pseudomonadota</taxon>
        <taxon>Gammaproteobacteria</taxon>
        <taxon>Steroidobacterales</taxon>
        <taxon>Steroidobacteraceae</taxon>
        <taxon>Steroidobacter</taxon>
    </lineage>
</organism>
<proteinExistence type="predicted"/>